<evidence type="ECO:0000313" key="1">
    <source>
        <dbReference type="EMBL" id="JAI21054.1"/>
    </source>
</evidence>
<sequence length="115" mass="12836">MTFGSAKARRIGFKYFNTDQSGDFSTTRFEFLYRGLSVAQLIRLKRLSRPKPKSSATDASFDPPQFCVKISTFTRVRLSASVIGLTPLIYLVHAKEFTRVLEGPSAAGCPPFDNH</sequence>
<protein>
    <submittedName>
        <fullName evidence="1">Uncharacterized protein</fullName>
    </submittedName>
</protein>
<gene>
    <name evidence="1" type="ORF">c2_g1_i1</name>
</gene>
<accession>A0A0K8U2R8</accession>
<reference evidence="1" key="1">
    <citation type="submission" date="2015-06" db="EMBL/GenBank/DDBJ databases">
        <authorList>
            <person name="Hoefler B.C."/>
            <person name="Straight P.D."/>
        </authorList>
    </citation>
    <scope>NUCLEOTIDE SEQUENCE</scope>
</reference>
<name>A0A0K8U2R8_BACLA</name>
<dbReference type="AlphaFoldDB" id="A0A0K8U2R8"/>
<proteinExistence type="predicted"/>
<dbReference type="EMBL" id="GDHF01031260">
    <property type="protein sequence ID" value="JAI21054.1"/>
    <property type="molecule type" value="Transcribed_RNA"/>
</dbReference>
<organism evidence="1">
    <name type="scientific">Bactrocera latifrons</name>
    <name type="common">Malaysian fruit fly</name>
    <name type="synonym">Chaetodacus latifrons</name>
    <dbReference type="NCBI Taxonomy" id="174628"/>
    <lineage>
        <taxon>Eukaryota</taxon>
        <taxon>Metazoa</taxon>
        <taxon>Ecdysozoa</taxon>
        <taxon>Arthropoda</taxon>
        <taxon>Hexapoda</taxon>
        <taxon>Insecta</taxon>
        <taxon>Pterygota</taxon>
        <taxon>Neoptera</taxon>
        <taxon>Endopterygota</taxon>
        <taxon>Diptera</taxon>
        <taxon>Brachycera</taxon>
        <taxon>Muscomorpha</taxon>
        <taxon>Tephritoidea</taxon>
        <taxon>Tephritidae</taxon>
        <taxon>Bactrocera</taxon>
        <taxon>Bactrocera</taxon>
    </lineage>
</organism>